<keyword evidence="2" id="KW-0812">Transmembrane</keyword>
<feature type="compositionally biased region" description="Basic and acidic residues" evidence="1">
    <location>
        <begin position="281"/>
        <end position="297"/>
    </location>
</feature>
<comment type="caution">
    <text evidence="4">The sequence shown here is derived from an EMBL/GenBank/DDBJ whole genome shotgun (WGS) entry which is preliminary data.</text>
</comment>
<protein>
    <recommendedName>
        <fullName evidence="6">Mid2 domain-containing protein</fullName>
    </recommendedName>
</protein>
<feature type="signal peptide" evidence="3">
    <location>
        <begin position="1"/>
        <end position="22"/>
    </location>
</feature>
<keyword evidence="2" id="KW-1133">Transmembrane helix</keyword>
<dbReference type="EMBL" id="MCFA01000002">
    <property type="protein sequence ID" value="ORY19597.1"/>
    <property type="molecule type" value="Genomic_DNA"/>
</dbReference>
<keyword evidence="3" id="KW-0732">Signal</keyword>
<feature type="compositionally biased region" description="Polar residues" evidence="1">
    <location>
        <begin position="184"/>
        <end position="198"/>
    </location>
</feature>
<feature type="chain" id="PRO_5012960177" description="Mid2 domain-containing protein" evidence="3">
    <location>
        <begin position="23"/>
        <end position="305"/>
    </location>
</feature>
<evidence type="ECO:0008006" key="6">
    <source>
        <dbReference type="Google" id="ProtNLM"/>
    </source>
</evidence>
<dbReference type="Proteomes" id="UP000193144">
    <property type="component" value="Unassembled WGS sequence"/>
</dbReference>
<proteinExistence type="predicted"/>
<reference evidence="4 5" key="1">
    <citation type="submission" date="2016-07" db="EMBL/GenBank/DDBJ databases">
        <title>Pervasive Adenine N6-methylation of Active Genes in Fungi.</title>
        <authorList>
            <consortium name="DOE Joint Genome Institute"/>
            <person name="Mondo S.J."/>
            <person name="Dannebaum R.O."/>
            <person name="Kuo R.C."/>
            <person name="Labutti K."/>
            <person name="Haridas S."/>
            <person name="Kuo A."/>
            <person name="Salamov A."/>
            <person name="Ahrendt S.R."/>
            <person name="Lipzen A."/>
            <person name="Sullivan W."/>
            <person name="Andreopoulos W.B."/>
            <person name="Clum A."/>
            <person name="Lindquist E."/>
            <person name="Daum C."/>
            <person name="Ramamoorthy G.K."/>
            <person name="Gryganskyi A."/>
            <person name="Culley D."/>
            <person name="Magnuson J.K."/>
            <person name="James T.Y."/>
            <person name="O'Malley M.A."/>
            <person name="Stajich J.E."/>
            <person name="Spatafora J.W."/>
            <person name="Visel A."/>
            <person name="Grigoriev I.V."/>
        </authorList>
    </citation>
    <scope>NUCLEOTIDE SEQUENCE [LARGE SCALE GENOMIC DNA]</scope>
    <source>
        <strain evidence="4 5">CBS 115471</strain>
    </source>
</reference>
<dbReference type="OrthoDB" id="4779287at2759"/>
<keyword evidence="2" id="KW-0472">Membrane</keyword>
<evidence type="ECO:0000313" key="5">
    <source>
        <dbReference type="Proteomes" id="UP000193144"/>
    </source>
</evidence>
<feature type="region of interest" description="Disordered" evidence="1">
    <location>
        <begin position="180"/>
        <end position="216"/>
    </location>
</feature>
<evidence type="ECO:0000256" key="2">
    <source>
        <dbReference type="SAM" id="Phobius"/>
    </source>
</evidence>
<dbReference type="AlphaFoldDB" id="A0A1Y2ABC8"/>
<evidence type="ECO:0000313" key="4">
    <source>
        <dbReference type="EMBL" id="ORY19597.1"/>
    </source>
</evidence>
<name>A0A1Y2ABC8_9PLEO</name>
<evidence type="ECO:0000256" key="1">
    <source>
        <dbReference type="SAM" id="MobiDB-lite"/>
    </source>
</evidence>
<keyword evidence="5" id="KW-1185">Reference proteome</keyword>
<gene>
    <name evidence="4" type="ORF">BCR34DRAFT_582290</name>
</gene>
<sequence>MRALSFQLLTFLLMRFPYLGTSHPFNEELSEQQIPRSPLARGFALWSTSCASGNTRCGDASCCPSTMICHGSASADSKPARCCSSNLDCYPSLKTSPICADTSWSLYNTSRQDSISYVCCEPGKIGIVSFETKPGSCEPEGGNIPASARARLVSLAVKTASSSTTIASVTTSSTIASVTTLSTPTARTVPTKSPPSRTSDLHTTTPAPHPPHPHTDQGFTVAAIAGILSGTVFLLVGVFVLGLLLHRHKKKRYQAWLDETTASKVGSKSASLKSVVGDQDVESRAQTKGGERSEKRVRFQGVEGR</sequence>
<organism evidence="4 5">
    <name type="scientific">Clohesyomyces aquaticus</name>
    <dbReference type="NCBI Taxonomy" id="1231657"/>
    <lineage>
        <taxon>Eukaryota</taxon>
        <taxon>Fungi</taxon>
        <taxon>Dikarya</taxon>
        <taxon>Ascomycota</taxon>
        <taxon>Pezizomycotina</taxon>
        <taxon>Dothideomycetes</taxon>
        <taxon>Pleosporomycetidae</taxon>
        <taxon>Pleosporales</taxon>
        <taxon>Lindgomycetaceae</taxon>
        <taxon>Clohesyomyces</taxon>
    </lineage>
</organism>
<feature type="region of interest" description="Disordered" evidence="1">
    <location>
        <begin position="264"/>
        <end position="305"/>
    </location>
</feature>
<evidence type="ECO:0000256" key="3">
    <source>
        <dbReference type="SAM" id="SignalP"/>
    </source>
</evidence>
<feature type="transmembrane region" description="Helical" evidence="2">
    <location>
        <begin position="219"/>
        <end position="245"/>
    </location>
</feature>
<accession>A0A1Y2ABC8</accession>